<feature type="compositionally biased region" description="Basic and acidic residues" evidence="1">
    <location>
        <begin position="402"/>
        <end position="418"/>
    </location>
</feature>
<evidence type="ECO:0000313" key="2">
    <source>
        <dbReference type="EMBL" id="KAJ7642891.1"/>
    </source>
</evidence>
<name>A0AAD7C9Q0_MYCRO</name>
<reference evidence="2" key="1">
    <citation type="submission" date="2023-03" db="EMBL/GenBank/DDBJ databases">
        <title>Massive genome expansion in bonnet fungi (Mycena s.s.) driven by repeated elements and novel gene families across ecological guilds.</title>
        <authorList>
            <consortium name="Lawrence Berkeley National Laboratory"/>
            <person name="Harder C.B."/>
            <person name="Miyauchi S."/>
            <person name="Viragh M."/>
            <person name="Kuo A."/>
            <person name="Thoen E."/>
            <person name="Andreopoulos B."/>
            <person name="Lu D."/>
            <person name="Skrede I."/>
            <person name="Drula E."/>
            <person name="Henrissat B."/>
            <person name="Morin E."/>
            <person name="Kohler A."/>
            <person name="Barry K."/>
            <person name="LaButti K."/>
            <person name="Morin E."/>
            <person name="Salamov A."/>
            <person name="Lipzen A."/>
            <person name="Mereny Z."/>
            <person name="Hegedus B."/>
            <person name="Baldrian P."/>
            <person name="Stursova M."/>
            <person name="Weitz H."/>
            <person name="Taylor A."/>
            <person name="Grigoriev I.V."/>
            <person name="Nagy L.G."/>
            <person name="Martin F."/>
            <person name="Kauserud H."/>
        </authorList>
    </citation>
    <scope>NUCLEOTIDE SEQUENCE</scope>
    <source>
        <strain evidence="2">CBHHK067</strain>
    </source>
</reference>
<gene>
    <name evidence="2" type="ORF">B0H17DRAFT_1187045</name>
</gene>
<feature type="region of interest" description="Disordered" evidence="1">
    <location>
        <begin position="156"/>
        <end position="179"/>
    </location>
</feature>
<organism evidence="2 3">
    <name type="scientific">Mycena rosella</name>
    <name type="common">Pink bonnet</name>
    <name type="synonym">Agaricus rosellus</name>
    <dbReference type="NCBI Taxonomy" id="1033263"/>
    <lineage>
        <taxon>Eukaryota</taxon>
        <taxon>Fungi</taxon>
        <taxon>Dikarya</taxon>
        <taxon>Basidiomycota</taxon>
        <taxon>Agaricomycotina</taxon>
        <taxon>Agaricomycetes</taxon>
        <taxon>Agaricomycetidae</taxon>
        <taxon>Agaricales</taxon>
        <taxon>Marasmiineae</taxon>
        <taxon>Mycenaceae</taxon>
        <taxon>Mycena</taxon>
    </lineage>
</organism>
<feature type="region of interest" description="Disordered" evidence="1">
    <location>
        <begin position="394"/>
        <end position="465"/>
    </location>
</feature>
<sequence length="1002" mass="109625">MYGFPSTSDLAWARDEHANGTEDRLSSPLARSRVRPCVYVAVGKILHREGEGMTETSTNRVEGGGGAQNLGCAAESCWRDSGDRGGLRLLGIVRRNVGWRGHRRISRVGCVRRTIRPVHCRSPRCMLYRAPAPGAPRAARAPGAASRAAPWTAPECATSRVGAQGAGRGRVSPARDTMRPRARPALVPARDVIHDARRARRVCVALGAGMVLCATCVRPPLQLSTRARARPALAPARDMTMMRDESESCWGRGWLTRAFWVLRRLRAASRALPAVGGALPAVGGALPAVGGAPNAHLSRISTCDKRVLAARVPRRRARPAKDGVEDGRVRLPYAFRTDARRGGWGGGQEEGARKTLHWLPPHNAHRCLRRRNTQLPRVLRRALTWGFVTRKRGRRQLRRHRGEGDKQETEELRARTTEHQALADGGDPGVPGTAGRRREGWRSGERREERGRERRERTGAGSRLMPTWLRDSARAPAVRGRVGAPDAVDGDVEVMARGEDGLRQERGDSRAEGGFADGGGYVRDALLPGDDVHTDTPAQARGAREEQENVLGVISESRPWRVAGARVRRGGRRAPPAPVGRWGGWKQWRRATSSVVYSPSCGHFAQGVAPFTSCLRPVCGGRLWGCNAPPPMCSRAANVCSGRASCGWPVPVFRSCPFASPANVDDEAPGWPKQQRYGHTLPPVHVLKSCLYLADTNRNMPMRLLGGISTATLDAYDDSVNSGRVSGLARVVGWTVAGNTRGFRSSECKYGHSLAARRLYSSPAQFQNISSIIAQQAAKRATRRRASHVLSNLYPNTANIIVPAFRIFLLSIAAPTRCAACALEHSLCSIFLHFLSIPMEELSRTIIYGAAAPIEQILIFSLILRWYREEGKEGRRGSWWIILVVFPMEENLTIFPETERSYHGSLRWSIVLTAWEELGSPSTRKHMDTGAPPWTRELVVEVRAAGKKGCAVEFASTRGDVKHEMVIRGWDEADGSVAGGLRSPQRALIPGGLNSRGRAVEG</sequence>
<dbReference type="Proteomes" id="UP001221757">
    <property type="component" value="Unassembled WGS sequence"/>
</dbReference>
<accession>A0AAD7C9Q0</accession>
<dbReference type="EMBL" id="JARKIE010000412">
    <property type="protein sequence ID" value="KAJ7642891.1"/>
    <property type="molecule type" value="Genomic_DNA"/>
</dbReference>
<dbReference type="AlphaFoldDB" id="A0AAD7C9Q0"/>
<feature type="compositionally biased region" description="Basic and acidic residues" evidence="1">
    <location>
        <begin position="436"/>
        <end position="458"/>
    </location>
</feature>
<evidence type="ECO:0000256" key="1">
    <source>
        <dbReference type="SAM" id="MobiDB-lite"/>
    </source>
</evidence>
<comment type="caution">
    <text evidence="2">The sequence shown here is derived from an EMBL/GenBank/DDBJ whole genome shotgun (WGS) entry which is preliminary data.</text>
</comment>
<evidence type="ECO:0000313" key="3">
    <source>
        <dbReference type="Proteomes" id="UP001221757"/>
    </source>
</evidence>
<protein>
    <submittedName>
        <fullName evidence="2">Uncharacterized protein</fullName>
    </submittedName>
</protein>
<keyword evidence="3" id="KW-1185">Reference proteome</keyword>
<proteinExistence type="predicted"/>